<organism evidence="2">
    <name type="scientific">Lygus hesperus</name>
    <name type="common">Western plant bug</name>
    <dbReference type="NCBI Taxonomy" id="30085"/>
    <lineage>
        <taxon>Eukaryota</taxon>
        <taxon>Metazoa</taxon>
        <taxon>Ecdysozoa</taxon>
        <taxon>Arthropoda</taxon>
        <taxon>Hexapoda</taxon>
        <taxon>Insecta</taxon>
        <taxon>Pterygota</taxon>
        <taxon>Neoptera</taxon>
        <taxon>Paraneoptera</taxon>
        <taxon>Hemiptera</taxon>
        <taxon>Heteroptera</taxon>
        <taxon>Panheteroptera</taxon>
        <taxon>Cimicomorpha</taxon>
        <taxon>Miridae</taxon>
        <taxon>Mirini</taxon>
        <taxon>Lygus</taxon>
    </lineage>
</organism>
<accession>A0A146KMP5</accession>
<evidence type="ECO:0000313" key="2">
    <source>
        <dbReference type="EMBL" id="JAP96765.1"/>
    </source>
</evidence>
<feature type="region of interest" description="Disordered" evidence="1">
    <location>
        <begin position="192"/>
        <end position="223"/>
    </location>
</feature>
<proteinExistence type="predicted"/>
<gene>
    <name evidence="2" type="ORF">g.27783</name>
</gene>
<feature type="region of interest" description="Disordered" evidence="1">
    <location>
        <begin position="148"/>
        <end position="180"/>
    </location>
</feature>
<dbReference type="AlphaFoldDB" id="A0A146KMP5"/>
<evidence type="ECO:0000256" key="1">
    <source>
        <dbReference type="SAM" id="MobiDB-lite"/>
    </source>
</evidence>
<name>A0A146KMP5_LYGHE</name>
<sequence>MSDKPPPSEELDTMDVDSSDTQIDECDVFRPFNEKQLKDSLKKLKFTIRQNVPFETPSATESQLFEHKKTIVVGDHENFKPTDENLQIELVASAVPLDETNAIDCAVQAGNKCGNTAGSFNVTTSKSKDVKETNSTHKRAYASILVDGSNLNGSEAQTHDSSQEMKSSASATEVHPEGQAKRSRLIITIYQHSPAEPQPGPSSAEKDVPPRMSPDSPVQRTIQPSEIPIPTASMENHNLESRLNVISQVPNGFSNHKNNLSIREYQRSQVQFTRGSEKGIGGAAGSEMTHHTYDDDDDD</sequence>
<feature type="non-terminal residue" evidence="2">
    <location>
        <position position="299"/>
    </location>
</feature>
<dbReference type="EMBL" id="GDHC01021863">
    <property type="protein sequence ID" value="JAP96765.1"/>
    <property type="molecule type" value="Transcribed_RNA"/>
</dbReference>
<protein>
    <submittedName>
        <fullName evidence="2">Uncharacterized protein</fullName>
    </submittedName>
</protein>
<feature type="region of interest" description="Disordered" evidence="1">
    <location>
        <begin position="273"/>
        <end position="299"/>
    </location>
</feature>
<feature type="region of interest" description="Disordered" evidence="1">
    <location>
        <begin position="1"/>
        <end position="20"/>
    </location>
</feature>
<feature type="compositionally biased region" description="Acidic residues" evidence="1">
    <location>
        <begin position="9"/>
        <end position="20"/>
    </location>
</feature>
<reference evidence="2" key="1">
    <citation type="journal article" date="2016" name="Gigascience">
        <title>De novo construction of an expanded transcriptome assembly for the western tarnished plant bug, Lygus hesperus.</title>
        <authorList>
            <person name="Tassone E.E."/>
            <person name="Geib S.M."/>
            <person name="Hall B."/>
            <person name="Fabrick J.A."/>
            <person name="Brent C.S."/>
            <person name="Hull J.J."/>
        </authorList>
    </citation>
    <scope>NUCLEOTIDE SEQUENCE</scope>
</reference>